<evidence type="ECO:0000313" key="2">
    <source>
        <dbReference type="Proteomes" id="UP000010471"/>
    </source>
</evidence>
<dbReference type="STRING" id="1173027.Mic7113_6131"/>
<protein>
    <submittedName>
        <fullName evidence="1">Uncharacterized protein</fullName>
    </submittedName>
</protein>
<evidence type="ECO:0000313" key="1">
    <source>
        <dbReference type="EMBL" id="AFZ21725.1"/>
    </source>
</evidence>
<keyword evidence="2" id="KW-1185">Reference proteome</keyword>
<organism evidence="1 2">
    <name type="scientific">Allocoleopsis franciscana PCC 7113</name>
    <dbReference type="NCBI Taxonomy" id="1173027"/>
    <lineage>
        <taxon>Bacteria</taxon>
        <taxon>Bacillati</taxon>
        <taxon>Cyanobacteriota</taxon>
        <taxon>Cyanophyceae</taxon>
        <taxon>Coleofasciculales</taxon>
        <taxon>Coleofasciculaceae</taxon>
        <taxon>Allocoleopsis</taxon>
        <taxon>Allocoleopsis franciscana</taxon>
    </lineage>
</organism>
<dbReference type="EMBL" id="CP003630">
    <property type="protein sequence ID" value="AFZ21725.1"/>
    <property type="molecule type" value="Genomic_DNA"/>
</dbReference>
<reference evidence="1 2" key="1">
    <citation type="submission" date="2012-06" db="EMBL/GenBank/DDBJ databases">
        <title>Finished chromosome of genome of Microcoleus sp. PCC 7113.</title>
        <authorList>
            <consortium name="US DOE Joint Genome Institute"/>
            <person name="Gugger M."/>
            <person name="Coursin T."/>
            <person name="Rippka R."/>
            <person name="Tandeau De Marsac N."/>
            <person name="Huntemann M."/>
            <person name="Wei C.-L."/>
            <person name="Han J."/>
            <person name="Detter J.C."/>
            <person name="Han C."/>
            <person name="Tapia R."/>
            <person name="Chen A."/>
            <person name="Kyrpides N."/>
            <person name="Mavromatis K."/>
            <person name="Markowitz V."/>
            <person name="Szeto E."/>
            <person name="Ivanova N."/>
            <person name="Pagani I."/>
            <person name="Pati A."/>
            <person name="Goodwin L."/>
            <person name="Nordberg H.P."/>
            <person name="Cantor M.N."/>
            <person name="Hua S.X."/>
            <person name="Woyke T."/>
            <person name="Kerfeld C.A."/>
        </authorList>
    </citation>
    <scope>NUCLEOTIDE SEQUENCE [LARGE SCALE GENOMIC DNA]</scope>
    <source>
        <strain evidence="1 2">PCC 7113</strain>
    </source>
</reference>
<accession>K9WMT6</accession>
<dbReference type="AlphaFoldDB" id="K9WMT6"/>
<dbReference type="KEGG" id="mic:Mic7113_6131"/>
<sequence length="60" mass="6885">MKNEADSYLKLRLYHQLNKSPTQNGKHLKHLCSLRQAKESATSVPLLLKNSKSILMSEVY</sequence>
<gene>
    <name evidence="1" type="ORF">Mic7113_6131</name>
</gene>
<dbReference type="HOGENOM" id="CLU_2936491_0_0_3"/>
<dbReference type="Proteomes" id="UP000010471">
    <property type="component" value="Chromosome"/>
</dbReference>
<name>K9WMT6_9CYAN</name>
<proteinExistence type="predicted"/>